<proteinExistence type="predicted"/>
<name>A0A448ZD35_9STRA</name>
<evidence type="ECO:0000313" key="2">
    <source>
        <dbReference type="Proteomes" id="UP000291116"/>
    </source>
</evidence>
<keyword evidence="2" id="KW-1185">Reference proteome</keyword>
<sequence length="136" mass="15051">MEKWLIDVKCDGCKGLFYRSAPNVIVPDADWPRNGDVVMGYEIPNTPGWIRLQNGYYLPMHSDDGKVQFLSKVSKRAQTQNTEMKRIGSNTPLFVAEENQESMATLLGGTVAVTDEANNGKIGGNQKANESNETLQ</sequence>
<dbReference type="EMBL" id="CAACVS010000247">
    <property type="protein sequence ID" value="VEU39946.1"/>
    <property type="molecule type" value="Genomic_DNA"/>
</dbReference>
<dbReference type="Proteomes" id="UP000291116">
    <property type="component" value="Unassembled WGS sequence"/>
</dbReference>
<reference evidence="1 2" key="1">
    <citation type="submission" date="2019-01" db="EMBL/GenBank/DDBJ databases">
        <authorList>
            <person name="Ferrante I. M."/>
        </authorList>
    </citation>
    <scope>NUCLEOTIDE SEQUENCE [LARGE SCALE GENOMIC DNA]</scope>
    <source>
        <strain evidence="1 2">B856</strain>
    </source>
</reference>
<accession>A0A448ZD35</accession>
<gene>
    <name evidence="1" type="ORF">PSNMU_V1.4_AUG-EV-PASAV3_0068240</name>
</gene>
<organism evidence="1 2">
    <name type="scientific">Pseudo-nitzschia multistriata</name>
    <dbReference type="NCBI Taxonomy" id="183589"/>
    <lineage>
        <taxon>Eukaryota</taxon>
        <taxon>Sar</taxon>
        <taxon>Stramenopiles</taxon>
        <taxon>Ochrophyta</taxon>
        <taxon>Bacillariophyta</taxon>
        <taxon>Bacillariophyceae</taxon>
        <taxon>Bacillariophycidae</taxon>
        <taxon>Bacillariales</taxon>
        <taxon>Bacillariaceae</taxon>
        <taxon>Pseudo-nitzschia</taxon>
    </lineage>
</organism>
<evidence type="ECO:0000313" key="1">
    <source>
        <dbReference type="EMBL" id="VEU39946.1"/>
    </source>
</evidence>
<protein>
    <submittedName>
        <fullName evidence="1">Uncharacterized protein</fullName>
    </submittedName>
</protein>
<dbReference type="OrthoDB" id="7939818at2759"/>
<dbReference type="AlphaFoldDB" id="A0A448ZD35"/>